<keyword evidence="4" id="KW-0274">FAD</keyword>
<dbReference type="InterPro" id="IPR016166">
    <property type="entry name" value="FAD-bd_PCMH"/>
</dbReference>
<evidence type="ECO:0000256" key="3">
    <source>
        <dbReference type="ARBA" id="ARBA00022630"/>
    </source>
</evidence>
<sequence length="454" mass="48701">MTDLVQQLTARVRGRVYPSGADGYDEARAGFQLLDPHRPSVVVAATCAEDVRAAVEAAAAHRCPLAVQARGHGRTAPAEGVLVSTRRMSAVRVDPQARTAWVEAGAAWRDVVEAAAPHGLAPLSGSFPGVGAVPYTLGGGVGLLARRYGFACDHVRRFDLVTPDARLYQVAAESEPDLFWALRGGGGNFGVVTGMEIDLVPVSRIYGGHLLFDAAQAPDLLDGWHRWTAGLPEEMTSAVTALTYPDLPVLPEALRGRRVAQVQIAYLGSEQEGRRLVEPLRALGPVLRDTLRDLPYTESGTVFAEPEEPHAYRSRNLLVRDLDPQALAGLADAAFSSSAPVVTVVGIRHLGGALARPPRIPAAVGHRDAGYSVTVLSPLEDGQQEAAREAHRAALAPLADAALGRSLNFSYWPLDEDEVRSAFAPADYARLTRLRARYDPHELLRPNHRIPLAG</sequence>
<evidence type="ECO:0000313" key="7">
    <source>
        <dbReference type="EMBL" id="KUP97450.1"/>
    </source>
</evidence>
<dbReference type="Proteomes" id="UP000074382">
    <property type="component" value="Unassembled WGS sequence"/>
</dbReference>
<comment type="cofactor">
    <cofactor evidence="1">
        <name>FAD</name>
        <dbReference type="ChEBI" id="CHEBI:57692"/>
    </cofactor>
</comment>
<dbReference type="PANTHER" id="PTHR42973">
    <property type="entry name" value="BINDING OXIDOREDUCTASE, PUTATIVE (AFU_ORTHOLOGUE AFUA_1G17690)-RELATED"/>
    <property type="match status" value="1"/>
</dbReference>
<dbReference type="SUPFAM" id="SSF56176">
    <property type="entry name" value="FAD-binding/transporter-associated domain-like"/>
    <property type="match status" value="1"/>
</dbReference>
<evidence type="ECO:0000256" key="1">
    <source>
        <dbReference type="ARBA" id="ARBA00001974"/>
    </source>
</evidence>
<dbReference type="Gene3D" id="3.30.43.10">
    <property type="entry name" value="Uridine Diphospho-n-acetylenolpyruvylglucosamine Reductase, domain 2"/>
    <property type="match status" value="1"/>
</dbReference>
<organism evidence="7 8">
    <name type="scientific">Thermobifida cellulosilytica TB100</name>
    <dbReference type="NCBI Taxonomy" id="665004"/>
    <lineage>
        <taxon>Bacteria</taxon>
        <taxon>Bacillati</taxon>
        <taxon>Actinomycetota</taxon>
        <taxon>Actinomycetes</taxon>
        <taxon>Streptosporangiales</taxon>
        <taxon>Nocardiopsidaceae</taxon>
        <taxon>Thermobifida</taxon>
    </lineage>
</organism>
<dbReference type="Gene3D" id="3.30.465.10">
    <property type="match status" value="1"/>
</dbReference>
<comment type="caution">
    <text evidence="7">The sequence shown here is derived from an EMBL/GenBank/DDBJ whole genome shotgun (WGS) entry which is preliminary data.</text>
</comment>
<dbReference type="InterPro" id="IPR016169">
    <property type="entry name" value="FAD-bd_PCMH_sub2"/>
</dbReference>
<dbReference type="Pfam" id="PF01565">
    <property type="entry name" value="FAD_binding_4"/>
    <property type="match status" value="1"/>
</dbReference>
<dbReference type="PROSITE" id="PS00862">
    <property type="entry name" value="OX2_COVAL_FAD"/>
    <property type="match status" value="1"/>
</dbReference>
<dbReference type="InterPro" id="IPR016164">
    <property type="entry name" value="FAD-linked_Oxase-like_C"/>
</dbReference>
<dbReference type="RefSeq" id="WP_068756903.1">
    <property type="nucleotide sequence ID" value="NZ_KQ950182.1"/>
</dbReference>
<proteinExistence type="inferred from homology"/>
<dbReference type="InterPro" id="IPR016167">
    <property type="entry name" value="FAD-bd_PCMH_sub1"/>
</dbReference>
<keyword evidence="8" id="KW-1185">Reference proteome</keyword>
<dbReference type="GO" id="GO:0016491">
    <property type="term" value="F:oxidoreductase activity"/>
    <property type="evidence" value="ECO:0007669"/>
    <property type="project" value="UniProtKB-KW"/>
</dbReference>
<dbReference type="PROSITE" id="PS51387">
    <property type="entry name" value="FAD_PCMH"/>
    <property type="match status" value="1"/>
</dbReference>
<keyword evidence="3" id="KW-0285">Flavoprotein</keyword>
<dbReference type="GO" id="GO:0071949">
    <property type="term" value="F:FAD binding"/>
    <property type="evidence" value="ECO:0007669"/>
    <property type="project" value="InterPro"/>
</dbReference>
<comment type="similarity">
    <text evidence="2">Belongs to the oxygen-dependent FAD-linked oxidoreductase family.</text>
</comment>
<dbReference type="PATRIC" id="fig|665004.4.peg.2499"/>
<dbReference type="EMBL" id="LGEM01000026">
    <property type="protein sequence ID" value="KUP97450.1"/>
    <property type="molecule type" value="Genomic_DNA"/>
</dbReference>
<dbReference type="InterPro" id="IPR006094">
    <property type="entry name" value="Oxid_FAD_bind_N"/>
</dbReference>
<keyword evidence="5" id="KW-0560">Oxidoreductase</keyword>
<dbReference type="PANTHER" id="PTHR42973:SF39">
    <property type="entry name" value="FAD-BINDING PCMH-TYPE DOMAIN-CONTAINING PROTEIN"/>
    <property type="match status" value="1"/>
</dbReference>
<feature type="domain" description="FAD-binding PCMH-type" evidence="6">
    <location>
        <begin position="34"/>
        <end position="202"/>
    </location>
</feature>
<dbReference type="OrthoDB" id="5169292at2"/>
<dbReference type="InterPro" id="IPR036318">
    <property type="entry name" value="FAD-bd_PCMH-like_sf"/>
</dbReference>
<evidence type="ECO:0000256" key="5">
    <source>
        <dbReference type="ARBA" id="ARBA00023002"/>
    </source>
</evidence>
<reference evidence="8" key="1">
    <citation type="journal article" date="2017" name="Acta Aliment.">
        <title>Plant polysaccharide degrading enzyme system of Thermpbifida cellulosilytica TB100 revealed by de novo genome project data.</title>
        <authorList>
            <person name="Toth A."/>
            <person name="Baka E."/>
            <person name="Luzics S."/>
            <person name="Bata-Vidacs I."/>
            <person name="Nagy I."/>
            <person name="Balint B."/>
            <person name="Herceg R."/>
            <person name="Olasz F."/>
            <person name="Wilk T."/>
            <person name="Nagy T."/>
            <person name="Kriszt B."/>
            <person name="Nagy I."/>
            <person name="Kukolya J."/>
        </authorList>
    </citation>
    <scope>NUCLEOTIDE SEQUENCE [LARGE SCALE GENOMIC DNA]</scope>
    <source>
        <strain evidence="8">TB100</strain>
    </source>
</reference>
<dbReference type="SUPFAM" id="SSF55103">
    <property type="entry name" value="FAD-linked oxidases, C-terminal domain"/>
    <property type="match status" value="1"/>
</dbReference>
<dbReference type="InterPro" id="IPR050416">
    <property type="entry name" value="FAD-linked_Oxidoreductase"/>
</dbReference>
<dbReference type="AlphaFoldDB" id="A0A147KJI0"/>
<evidence type="ECO:0000256" key="2">
    <source>
        <dbReference type="ARBA" id="ARBA00005466"/>
    </source>
</evidence>
<accession>A0A147KJI0</accession>
<evidence type="ECO:0000256" key="4">
    <source>
        <dbReference type="ARBA" id="ARBA00022827"/>
    </source>
</evidence>
<dbReference type="STRING" id="665004.AC529_06890"/>
<name>A0A147KJI0_THECS</name>
<dbReference type="Gene3D" id="3.40.462.20">
    <property type="match status" value="1"/>
</dbReference>
<dbReference type="InterPro" id="IPR006093">
    <property type="entry name" value="Oxy_OxRdtase_FAD_BS"/>
</dbReference>
<protein>
    <submittedName>
        <fullName evidence="7">FAD-binding protein</fullName>
    </submittedName>
</protein>
<evidence type="ECO:0000313" key="8">
    <source>
        <dbReference type="Proteomes" id="UP000074382"/>
    </source>
</evidence>
<evidence type="ECO:0000259" key="6">
    <source>
        <dbReference type="PROSITE" id="PS51387"/>
    </source>
</evidence>
<gene>
    <name evidence="7" type="ORF">AC529_06890</name>
</gene>